<accession>A0ABY5K776</accession>
<evidence type="ECO:0000313" key="1">
    <source>
        <dbReference type="EMBL" id="UUI65002.1"/>
    </source>
</evidence>
<dbReference type="EMBL" id="CP101989">
    <property type="protein sequence ID" value="UUI65002.1"/>
    <property type="molecule type" value="Genomic_DNA"/>
</dbReference>
<sequence>MLLPPKVATGVADGSVTLAFRRWQRADVRPGSRFRTPAGVVEVTSVDVVDPGALTDADAHAAGLPDAAALLRLLDPQAVARRRRTARYGRTPVADAAVAGTTAPDTTGWPVYRVGLAWSGPDPREALRDDADLTDADVATIDARLDRLDRASSHGPWTAATLDVIRRRPHVRAPDLAAELGRERDPFKLDVRKLKGLGLTQSFDVGYALSPRGEVYVSRTDRH</sequence>
<evidence type="ECO:0000313" key="2">
    <source>
        <dbReference type="Proteomes" id="UP001317322"/>
    </source>
</evidence>
<reference evidence="1 2" key="1">
    <citation type="submission" date="2022-07" db="EMBL/GenBank/DDBJ databases">
        <title>Novel species in genus cellulomonas.</title>
        <authorList>
            <person name="Ye L."/>
        </authorList>
    </citation>
    <scope>NUCLEOTIDE SEQUENCE [LARGE SCALE GENOMIC DNA]</scope>
    <source>
        <strain evidence="2">zg-Y908</strain>
    </source>
</reference>
<gene>
    <name evidence="1" type="ORF">NP075_18125</name>
</gene>
<dbReference type="RefSeq" id="WP_227563493.1">
    <property type="nucleotide sequence ID" value="NZ_CP101989.1"/>
</dbReference>
<evidence type="ECO:0008006" key="3">
    <source>
        <dbReference type="Google" id="ProtNLM"/>
    </source>
</evidence>
<name>A0ABY5K776_9CELL</name>
<protein>
    <recommendedName>
        <fullName evidence="3">ASCH domain-containing protein</fullName>
    </recommendedName>
</protein>
<organism evidence="1 2">
    <name type="scientific">Cellulomonas wangsupingiae</name>
    <dbReference type="NCBI Taxonomy" id="2968085"/>
    <lineage>
        <taxon>Bacteria</taxon>
        <taxon>Bacillati</taxon>
        <taxon>Actinomycetota</taxon>
        <taxon>Actinomycetes</taxon>
        <taxon>Micrococcales</taxon>
        <taxon>Cellulomonadaceae</taxon>
        <taxon>Cellulomonas</taxon>
    </lineage>
</organism>
<proteinExistence type="predicted"/>
<dbReference type="Proteomes" id="UP001317322">
    <property type="component" value="Chromosome"/>
</dbReference>
<keyword evidence="2" id="KW-1185">Reference proteome</keyword>